<protein>
    <submittedName>
        <fullName evidence="2">Uncharacterized protein</fullName>
    </submittedName>
</protein>
<comment type="caution">
    <text evidence="2">The sequence shown here is derived from an EMBL/GenBank/DDBJ whole genome shotgun (WGS) entry which is preliminary data.</text>
</comment>
<keyword evidence="3" id="KW-1185">Reference proteome</keyword>
<evidence type="ECO:0000256" key="1">
    <source>
        <dbReference type="SAM" id="MobiDB-lite"/>
    </source>
</evidence>
<proteinExistence type="predicted"/>
<dbReference type="Proteomes" id="UP000233551">
    <property type="component" value="Unassembled WGS sequence"/>
</dbReference>
<dbReference type="EMBL" id="PGOL01002002">
    <property type="protein sequence ID" value="PKI51618.1"/>
    <property type="molecule type" value="Genomic_DNA"/>
</dbReference>
<evidence type="ECO:0000313" key="3">
    <source>
        <dbReference type="Proteomes" id="UP000233551"/>
    </source>
</evidence>
<accession>A0A2I0J5V4</accession>
<gene>
    <name evidence="2" type="ORF">CRG98_027984</name>
</gene>
<sequence>MFVANTIAAANTAAANSPPPFAESQLLFISFYSSIPALKCNVWSNSDYTLSRVLKHPPSTIDLEPGSSSVLGRGGDTNTRCTIGYTWTYWVWRCVNTHTHTAGTRERRRKRQLRNREMERGGLGRRTTAILRSRFDGGWGSVSEGSVGGESGDEGNMEKLLHMAIDSQLVKFNNHVSI</sequence>
<name>A0A2I0J5V4_PUNGR</name>
<reference evidence="2 3" key="1">
    <citation type="submission" date="2017-11" db="EMBL/GenBank/DDBJ databases">
        <title>De-novo sequencing of pomegranate (Punica granatum L.) genome.</title>
        <authorList>
            <person name="Akparov Z."/>
            <person name="Amiraslanov A."/>
            <person name="Hajiyeva S."/>
            <person name="Abbasov M."/>
            <person name="Kaur K."/>
            <person name="Hamwieh A."/>
            <person name="Solovyev V."/>
            <person name="Salamov A."/>
            <person name="Braich B."/>
            <person name="Kosarev P."/>
            <person name="Mahmoud A."/>
            <person name="Hajiyev E."/>
            <person name="Babayeva S."/>
            <person name="Izzatullayeva V."/>
            <person name="Mammadov A."/>
            <person name="Mammadov A."/>
            <person name="Sharifova S."/>
            <person name="Ojaghi J."/>
            <person name="Eynullazada K."/>
            <person name="Bayramov B."/>
            <person name="Abdulazimova A."/>
            <person name="Shahmuradov I."/>
        </authorList>
    </citation>
    <scope>NUCLEOTIDE SEQUENCE [LARGE SCALE GENOMIC DNA]</scope>
    <source>
        <strain evidence="3">cv. AG2017</strain>
        <tissue evidence="2">Leaf</tissue>
    </source>
</reference>
<organism evidence="2 3">
    <name type="scientific">Punica granatum</name>
    <name type="common">Pomegranate</name>
    <dbReference type="NCBI Taxonomy" id="22663"/>
    <lineage>
        <taxon>Eukaryota</taxon>
        <taxon>Viridiplantae</taxon>
        <taxon>Streptophyta</taxon>
        <taxon>Embryophyta</taxon>
        <taxon>Tracheophyta</taxon>
        <taxon>Spermatophyta</taxon>
        <taxon>Magnoliopsida</taxon>
        <taxon>eudicotyledons</taxon>
        <taxon>Gunneridae</taxon>
        <taxon>Pentapetalae</taxon>
        <taxon>rosids</taxon>
        <taxon>malvids</taxon>
        <taxon>Myrtales</taxon>
        <taxon>Lythraceae</taxon>
        <taxon>Punica</taxon>
    </lineage>
</organism>
<feature type="region of interest" description="Disordered" evidence="1">
    <location>
        <begin position="101"/>
        <end position="122"/>
    </location>
</feature>
<evidence type="ECO:0000313" key="2">
    <source>
        <dbReference type="EMBL" id="PKI51618.1"/>
    </source>
</evidence>
<dbReference type="AlphaFoldDB" id="A0A2I0J5V4"/>